<dbReference type="InterPro" id="IPR013785">
    <property type="entry name" value="Aldolase_TIM"/>
</dbReference>
<gene>
    <name evidence="9" type="ordered locus">FraEuI1c_6909</name>
</gene>
<evidence type="ECO:0000259" key="8">
    <source>
        <dbReference type="PROSITE" id="PS51918"/>
    </source>
</evidence>
<dbReference type="PANTHER" id="PTHR43076:SF1">
    <property type="entry name" value="LIPOYL SYNTHASE 2"/>
    <property type="match status" value="1"/>
</dbReference>
<dbReference type="GO" id="GO:0051539">
    <property type="term" value="F:4 iron, 4 sulfur cluster binding"/>
    <property type="evidence" value="ECO:0007669"/>
    <property type="project" value="UniProtKB-KW"/>
</dbReference>
<dbReference type="InterPro" id="IPR016779">
    <property type="entry name" value="rSAM_MSMEG0568"/>
</dbReference>
<protein>
    <submittedName>
        <fullName evidence="9">Radical SAM domain protein</fullName>
    </submittedName>
</protein>
<dbReference type="GO" id="GO:0046872">
    <property type="term" value="F:metal ion binding"/>
    <property type="evidence" value="ECO:0007669"/>
    <property type="project" value="UniProtKB-KW"/>
</dbReference>
<evidence type="ECO:0000256" key="3">
    <source>
        <dbReference type="ARBA" id="ARBA00022691"/>
    </source>
</evidence>
<evidence type="ECO:0000313" key="9">
    <source>
        <dbReference type="EMBL" id="ADP84877.1"/>
    </source>
</evidence>
<feature type="region of interest" description="Disordered" evidence="7">
    <location>
        <begin position="1"/>
        <end position="39"/>
    </location>
</feature>
<dbReference type="EMBL" id="CP002299">
    <property type="protein sequence ID" value="ADP84877.1"/>
    <property type="molecule type" value="Genomic_DNA"/>
</dbReference>
<evidence type="ECO:0000256" key="7">
    <source>
        <dbReference type="SAM" id="MobiDB-lite"/>
    </source>
</evidence>
<comment type="cofactor">
    <cofactor evidence="1">
        <name>[4Fe-4S] cluster</name>
        <dbReference type="ChEBI" id="CHEBI:49883"/>
    </cofactor>
</comment>
<keyword evidence="2" id="KW-0004">4Fe-4S</keyword>
<dbReference type="InterPro" id="IPR034405">
    <property type="entry name" value="F420"/>
</dbReference>
<dbReference type="InParanoid" id="E3IUR1"/>
<evidence type="ECO:0000256" key="2">
    <source>
        <dbReference type="ARBA" id="ARBA00022485"/>
    </source>
</evidence>
<dbReference type="HOGENOM" id="CLU_041526_0_0_11"/>
<dbReference type="SUPFAM" id="SSF102114">
    <property type="entry name" value="Radical SAM enzymes"/>
    <property type="match status" value="1"/>
</dbReference>
<keyword evidence="4" id="KW-0479">Metal-binding</keyword>
<dbReference type="NCBIfam" id="NF045502">
    <property type="entry name" value="variant_rSAM"/>
    <property type="match status" value="1"/>
</dbReference>
<dbReference type="CDD" id="cd01335">
    <property type="entry name" value="Radical_SAM"/>
    <property type="match status" value="1"/>
</dbReference>
<dbReference type="InterPro" id="IPR006638">
    <property type="entry name" value="Elp3/MiaA/NifB-like_rSAM"/>
</dbReference>
<sequence>MTLPPTPSAASVNADGGPAAATTRPATAGQARPPDLTTDHLTTDHLMTDKASAALTASADLDTGSRLAAARPASLETRVGLAVHGVRLTAPVSRRAGAGPSDDGHVVLGGRGVALPIVATSRYEVSGDRLLFEGTDLGIPVEPVRRPRFYDLTTADGIRYEQLARLHGADVLATTVLQTCVRYQEADRCRFCAIEESLRAGATTARKTPAQLAEVAEAAVRLDGVRQLVMTTGSTAAPDRGARLLAEAVRAVLAAVPGLPIQVQCEPPADLGAIRELREAGASAIGIHVESLDDAVRARWMPGKATVPLAAYEAAWTEAVRVFGRNRVSTYLLIGLGEDPDELVAGAERLIGLGVYPFVVPFRPIAGTLAARDGARAPDQAVVADVTRRVAAALRAAGMRGADQTAGCAACGACSALPEAGG</sequence>
<dbReference type="NCBIfam" id="TIGR04043">
    <property type="entry name" value="rSAM_MSMEG_0568"/>
    <property type="match status" value="1"/>
</dbReference>
<proteinExistence type="predicted"/>
<dbReference type="GO" id="GO:0044689">
    <property type="term" value="F:7,8-didemethyl-8-hydroxy-5-deazariboflavin synthase activity"/>
    <property type="evidence" value="ECO:0007669"/>
    <property type="project" value="TreeGrafter"/>
</dbReference>
<dbReference type="SFLD" id="SFLDG01107">
    <property type="entry name" value="Uncharacterised_Radical_SAM_Su"/>
    <property type="match status" value="1"/>
</dbReference>
<reference evidence="9 10" key="1">
    <citation type="submission" date="2010-10" db="EMBL/GenBank/DDBJ databases">
        <title>Complete sequence of Frankia sp. EuI1c.</title>
        <authorList>
            <consortium name="US DOE Joint Genome Institute"/>
            <person name="Lucas S."/>
            <person name="Copeland A."/>
            <person name="Lapidus A."/>
            <person name="Cheng J.-F."/>
            <person name="Bruce D."/>
            <person name="Goodwin L."/>
            <person name="Pitluck S."/>
            <person name="Chertkov O."/>
            <person name="Detter J.C."/>
            <person name="Han C."/>
            <person name="Tapia R."/>
            <person name="Land M."/>
            <person name="Hauser L."/>
            <person name="Jeffries C."/>
            <person name="Kyrpides N."/>
            <person name="Ivanova N."/>
            <person name="Mikhailova N."/>
            <person name="Beauchemin N."/>
            <person name="Sen A."/>
            <person name="Sur S.A."/>
            <person name="Gtari M."/>
            <person name="Wall L."/>
            <person name="Tisa L."/>
            <person name="Woyke T."/>
        </authorList>
    </citation>
    <scope>NUCLEOTIDE SEQUENCE [LARGE SCALE GENOMIC DNA]</scope>
    <source>
        <strain evidence="10">DSM 45817 / CECT 9037 / EuI1c</strain>
    </source>
</reference>
<dbReference type="InterPro" id="IPR058240">
    <property type="entry name" value="rSAM_sf"/>
</dbReference>
<keyword evidence="3" id="KW-0949">S-adenosyl-L-methionine</keyword>
<keyword evidence="5" id="KW-0408">Iron</keyword>
<name>E3IUR1_PSEI1</name>
<dbReference type="SMART" id="SM00729">
    <property type="entry name" value="Elp3"/>
    <property type="match status" value="1"/>
</dbReference>
<dbReference type="KEGG" id="fri:FraEuI1c_6909"/>
<evidence type="ECO:0000256" key="6">
    <source>
        <dbReference type="ARBA" id="ARBA00023014"/>
    </source>
</evidence>
<dbReference type="STRING" id="298654.FraEuI1c_6909"/>
<accession>E3IUR1</accession>
<evidence type="ECO:0000256" key="1">
    <source>
        <dbReference type="ARBA" id="ARBA00001966"/>
    </source>
</evidence>
<dbReference type="PANTHER" id="PTHR43076">
    <property type="entry name" value="FO SYNTHASE (COFH)"/>
    <property type="match status" value="1"/>
</dbReference>
<evidence type="ECO:0000256" key="4">
    <source>
        <dbReference type="ARBA" id="ARBA00022723"/>
    </source>
</evidence>
<dbReference type="eggNOG" id="COG2516">
    <property type="taxonomic scope" value="Bacteria"/>
</dbReference>
<feature type="compositionally biased region" description="Low complexity" evidence="7">
    <location>
        <begin position="16"/>
        <end position="36"/>
    </location>
</feature>
<dbReference type="InterPro" id="IPR007197">
    <property type="entry name" value="rSAM"/>
</dbReference>
<keyword evidence="10" id="KW-1185">Reference proteome</keyword>
<dbReference type="SFLD" id="SFLDS00029">
    <property type="entry name" value="Radical_SAM"/>
    <property type="match status" value="1"/>
</dbReference>
<evidence type="ECO:0000313" key="10">
    <source>
        <dbReference type="Proteomes" id="UP000002484"/>
    </source>
</evidence>
<evidence type="ECO:0000256" key="5">
    <source>
        <dbReference type="ARBA" id="ARBA00023004"/>
    </source>
</evidence>
<keyword evidence="6" id="KW-0411">Iron-sulfur</keyword>
<dbReference type="RefSeq" id="WP_013427988.1">
    <property type="nucleotide sequence ID" value="NC_014666.1"/>
</dbReference>
<dbReference type="AlphaFoldDB" id="E3IUR1"/>
<dbReference type="PROSITE" id="PS51918">
    <property type="entry name" value="RADICAL_SAM"/>
    <property type="match status" value="1"/>
</dbReference>
<dbReference type="Proteomes" id="UP000002484">
    <property type="component" value="Chromosome"/>
</dbReference>
<dbReference type="Pfam" id="PF04055">
    <property type="entry name" value="Radical_SAM"/>
    <property type="match status" value="1"/>
</dbReference>
<organism evidence="9 10">
    <name type="scientific">Pseudofrankia inefficax (strain DSM 45817 / CECT 9037 / DDB 130130 / EuI1c)</name>
    <name type="common">Frankia inefficax</name>
    <dbReference type="NCBI Taxonomy" id="298654"/>
    <lineage>
        <taxon>Bacteria</taxon>
        <taxon>Bacillati</taxon>
        <taxon>Actinomycetota</taxon>
        <taxon>Actinomycetes</taxon>
        <taxon>Frankiales</taxon>
        <taxon>Frankiaceae</taxon>
        <taxon>Pseudofrankia</taxon>
    </lineage>
</organism>
<feature type="domain" description="Radical SAM core" evidence="8">
    <location>
        <begin position="164"/>
        <end position="400"/>
    </location>
</feature>
<dbReference type="Gene3D" id="3.20.20.70">
    <property type="entry name" value="Aldolase class I"/>
    <property type="match status" value="1"/>
</dbReference>